<dbReference type="EMBL" id="JACHGB010000001">
    <property type="protein sequence ID" value="MBB5270084.1"/>
    <property type="molecule type" value="Genomic_DNA"/>
</dbReference>
<name>A0A7W8HDL0_9BURK</name>
<dbReference type="Pfam" id="PF14397">
    <property type="entry name" value="ATPgrasp_ST"/>
    <property type="match status" value="1"/>
</dbReference>
<dbReference type="InterPro" id="IPR039523">
    <property type="entry name" value="RimK-rel_E_lig_ATP-grasp"/>
</dbReference>
<protein>
    <recommendedName>
        <fullName evidence="1">Alpha-L-glutamate ligase-related protein ATP-grasp domain-containing protein</fullName>
    </recommendedName>
</protein>
<proteinExistence type="predicted"/>
<dbReference type="AlphaFoldDB" id="A0A7W8HDL0"/>
<sequence>MPGLFSHPSVQALRRASKISGIGIPRLLAGAIAARRRNPTLGVSDYLSYRLFDRDFVGDAQPEDFLGWRAEGDLACALNPRRAVLPAHDKLTLALFAGAFDLPLPALRGVYMASARPRPEICGLSFESPGQLGRWLRRDAAWPVFSKPSCSSQSSGCFHFVGYRADTDSLLTHSGSEVPVEKFLAIVTGAARLPCVEPEMGYLFQEVLRPHSALVELLGSRQISGVRVVLIQDEEGVEIVSVLWKIASDESDTDRFESTSVNNLLADIDPDTGKVRMVRSLTGRVTTAPLTGAELPGFELPDWPEARRLCIRAAGVFPMMRIQHWDVALTDAGPRLMEVNDEGIIGALQVFGHGLITPRMRALLRRHGDPRSQRWIARICR</sequence>
<feature type="domain" description="Alpha-L-glutamate ligase-related protein ATP-grasp" evidence="1">
    <location>
        <begin position="75"/>
        <end position="358"/>
    </location>
</feature>
<reference evidence="2 3" key="1">
    <citation type="submission" date="2020-08" db="EMBL/GenBank/DDBJ databases">
        <title>Genomic Encyclopedia of Type Strains, Phase IV (KMG-IV): sequencing the most valuable type-strain genomes for metagenomic binning, comparative biology and taxonomic classification.</title>
        <authorList>
            <person name="Goeker M."/>
        </authorList>
    </citation>
    <scope>NUCLEOTIDE SEQUENCE [LARGE SCALE GENOMIC DNA]</scope>
    <source>
        <strain evidence="2 3">DSM 29781</strain>
    </source>
</reference>
<dbReference type="Proteomes" id="UP000532440">
    <property type="component" value="Unassembled WGS sequence"/>
</dbReference>
<evidence type="ECO:0000313" key="2">
    <source>
        <dbReference type="EMBL" id="MBB5270084.1"/>
    </source>
</evidence>
<comment type="caution">
    <text evidence="2">The sequence shown here is derived from an EMBL/GenBank/DDBJ whole genome shotgun (WGS) entry which is preliminary data.</text>
</comment>
<dbReference type="RefSeq" id="WP_183963197.1">
    <property type="nucleotide sequence ID" value="NZ_BAABEW010000003.1"/>
</dbReference>
<accession>A0A7W8HDL0</accession>
<organism evidence="2 3">
    <name type="scientific">Quisquiliibacterium transsilvanicum</name>
    <dbReference type="NCBI Taxonomy" id="1549638"/>
    <lineage>
        <taxon>Bacteria</taxon>
        <taxon>Pseudomonadati</taxon>
        <taxon>Pseudomonadota</taxon>
        <taxon>Betaproteobacteria</taxon>
        <taxon>Burkholderiales</taxon>
        <taxon>Burkholderiaceae</taxon>
        <taxon>Quisquiliibacterium</taxon>
    </lineage>
</organism>
<gene>
    <name evidence="2" type="ORF">HNQ70_000068</name>
</gene>
<evidence type="ECO:0000313" key="3">
    <source>
        <dbReference type="Proteomes" id="UP000532440"/>
    </source>
</evidence>
<evidence type="ECO:0000259" key="1">
    <source>
        <dbReference type="Pfam" id="PF14397"/>
    </source>
</evidence>
<keyword evidence="3" id="KW-1185">Reference proteome</keyword>